<dbReference type="Proteomes" id="UP001162001">
    <property type="component" value="Segment"/>
</dbReference>
<reference evidence="1 2" key="1">
    <citation type="submission" date="2020-04" db="EMBL/GenBank/DDBJ databases">
        <title>Advantages and limits of metagenomic assembly and binning of a giant virus.</title>
        <authorList>
            <person name="Schulz F."/>
            <person name="Andreani J."/>
            <person name="Francis R."/>
            <person name="Boudjemaa H."/>
            <person name="Bou Khalil J.Y."/>
            <person name="Lee J."/>
            <person name="La Scola B."/>
            <person name="Woyke T."/>
        </authorList>
    </citation>
    <scope>NUCLEOTIDE SEQUENCE [LARGE SCALE GENOMIC DNA]</scope>
    <source>
        <strain evidence="1 2">FV1/VV64</strain>
    </source>
</reference>
<accession>A0A7D3UQK4</accession>
<sequence>MSIIDKFIEYVGYDKYIEVKEYIETNKLLDEFRGVIINNNNLFEFSVRYGIIEIVKFLYEHIGVTYNLNNITDYNIRIEGREANPNMASVNSDSGGNVGMNIAITDKYTRKRNECMRYLIEMRKKSKMYSKNGQFYYSINKRYVN</sequence>
<name>A0A7D3UQK4_9VIRU</name>
<protein>
    <submittedName>
        <fullName evidence="1">Uncharacterized protein</fullName>
    </submittedName>
</protein>
<proteinExistence type="predicted"/>
<gene>
    <name evidence="1" type="ORF">Fadolivirus_1_415</name>
</gene>
<dbReference type="EMBL" id="MT418680">
    <property type="protein sequence ID" value="QKF93873.1"/>
    <property type="molecule type" value="Genomic_DNA"/>
</dbReference>
<organism evidence="1 2">
    <name type="scientific">Fadolivirus FV1/VV64</name>
    <dbReference type="NCBI Taxonomy" id="3070911"/>
    <lineage>
        <taxon>Viruses</taxon>
        <taxon>Varidnaviria</taxon>
        <taxon>Bamfordvirae</taxon>
        <taxon>Nucleocytoviricota</taxon>
        <taxon>Megaviricetes</taxon>
        <taxon>Imitervirales</taxon>
        <taxon>Mimiviridae</taxon>
        <taxon>Klosneuvirinae</taxon>
        <taxon>Fadolivirus</taxon>
        <taxon>Fadolivirus algeromassiliense</taxon>
    </lineage>
</organism>
<keyword evidence="2" id="KW-1185">Reference proteome</keyword>
<evidence type="ECO:0000313" key="2">
    <source>
        <dbReference type="Proteomes" id="UP001162001"/>
    </source>
</evidence>
<evidence type="ECO:0000313" key="1">
    <source>
        <dbReference type="EMBL" id="QKF93873.1"/>
    </source>
</evidence>